<sequence>MAQDAGTGRRGPFIALGAVVVTAVIVGVVVAPVVLGRTGGGPSGQGAPEQGIAGYAGSPSSAWVADLPGTVLAPHAGCTGFERVWAADSVVVISTDDACLDPMLVGLAAADGEPRWTHPTDATCEAGLWGGRIACADAGGVFTLDAATGQREEVEDMGVLLGLTADVLVVRTGADSRVMGLAADGSEVFSHDDGDAPGHAVAVSGRHLLMSAWRECVDDFRSGIGFCVYDLALLDVTTGERIELGLSYTDRDRTPTLVAAAGDPPLVLTATDDAATIHDTAGTTLWSEEREVVFASGGVIGVRDGEAWISVDPLTGDERWRTSGPHDFVTTDAEHVVFITGAEIRALDRHTGEVTWSGPMPQADGVEVIRYESAGGRLWAWALVDGGGPRWVGYRP</sequence>
<reference evidence="3 4" key="1">
    <citation type="submission" date="2019-11" db="EMBL/GenBank/DDBJ databases">
        <authorList>
            <person name="Criscuolo A."/>
        </authorList>
    </citation>
    <scope>NUCLEOTIDE SEQUENCE [LARGE SCALE GENOMIC DNA]</scope>
    <source>
        <strain evidence="3">CIP111667</strain>
    </source>
</reference>
<evidence type="ECO:0000256" key="1">
    <source>
        <dbReference type="SAM" id="Phobius"/>
    </source>
</evidence>
<dbReference type="InterPro" id="IPR011047">
    <property type="entry name" value="Quinoprotein_ADH-like_sf"/>
</dbReference>
<dbReference type="SUPFAM" id="SSF50998">
    <property type="entry name" value="Quinoprotein alcohol dehydrogenase-like"/>
    <property type="match status" value="1"/>
</dbReference>
<comment type="caution">
    <text evidence="3">The sequence shown here is derived from an EMBL/GenBank/DDBJ whole genome shotgun (WGS) entry which is preliminary data.</text>
</comment>
<protein>
    <submittedName>
        <fullName evidence="3">PQQ enzyme repeat protein</fullName>
    </submittedName>
</protein>
<dbReference type="InterPro" id="IPR002372">
    <property type="entry name" value="PQQ_rpt_dom"/>
</dbReference>
<evidence type="ECO:0000313" key="3">
    <source>
        <dbReference type="EMBL" id="VZO39154.1"/>
    </source>
</evidence>
<dbReference type="Pfam" id="PF13360">
    <property type="entry name" value="PQQ_2"/>
    <property type="match status" value="1"/>
</dbReference>
<feature type="transmembrane region" description="Helical" evidence="1">
    <location>
        <begin position="12"/>
        <end position="35"/>
    </location>
</feature>
<dbReference type="RefSeq" id="WP_156742501.1">
    <property type="nucleotide sequence ID" value="NZ_CACRYJ010000057.1"/>
</dbReference>
<accession>A0A7M4DNW8</accession>
<keyword evidence="1" id="KW-0812">Transmembrane</keyword>
<evidence type="ECO:0000313" key="4">
    <source>
        <dbReference type="Proteomes" id="UP000419743"/>
    </source>
</evidence>
<feature type="domain" description="Pyrrolo-quinoline quinone repeat" evidence="2">
    <location>
        <begin position="280"/>
        <end position="359"/>
    </location>
</feature>
<evidence type="ECO:0000259" key="2">
    <source>
        <dbReference type="Pfam" id="PF13360"/>
    </source>
</evidence>
<dbReference type="EMBL" id="CACRYJ010000057">
    <property type="protein sequence ID" value="VZO39154.1"/>
    <property type="molecule type" value="Genomic_DNA"/>
</dbReference>
<dbReference type="Proteomes" id="UP000419743">
    <property type="component" value="Unassembled WGS sequence"/>
</dbReference>
<organism evidence="3 4">
    <name type="scientific">Occultella aeris</name>
    <dbReference type="NCBI Taxonomy" id="2761496"/>
    <lineage>
        <taxon>Bacteria</taxon>
        <taxon>Bacillati</taxon>
        <taxon>Actinomycetota</taxon>
        <taxon>Actinomycetes</taxon>
        <taxon>Micrococcales</taxon>
        <taxon>Ruaniaceae</taxon>
        <taxon>Occultella</taxon>
    </lineage>
</organism>
<dbReference type="AlphaFoldDB" id="A0A7M4DNW8"/>
<keyword evidence="4" id="KW-1185">Reference proteome</keyword>
<name>A0A7M4DNW8_9MICO</name>
<keyword evidence="1" id="KW-1133">Transmembrane helix</keyword>
<proteinExistence type="predicted"/>
<keyword evidence="1" id="KW-0472">Membrane</keyword>
<dbReference type="Gene3D" id="2.130.10.10">
    <property type="entry name" value="YVTN repeat-like/Quinoprotein amine dehydrogenase"/>
    <property type="match status" value="1"/>
</dbReference>
<gene>
    <name evidence="3" type="ORF">HALOF300_03849</name>
</gene>
<dbReference type="InterPro" id="IPR015943">
    <property type="entry name" value="WD40/YVTN_repeat-like_dom_sf"/>
</dbReference>